<reference evidence="1 2" key="1">
    <citation type="journal article" date="2019" name="Commun. Biol.">
        <title>The bagworm genome reveals a unique fibroin gene that provides high tensile strength.</title>
        <authorList>
            <person name="Kono N."/>
            <person name="Nakamura H."/>
            <person name="Ohtoshi R."/>
            <person name="Tomita M."/>
            <person name="Numata K."/>
            <person name="Arakawa K."/>
        </authorList>
    </citation>
    <scope>NUCLEOTIDE SEQUENCE [LARGE SCALE GENOMIC DNA]</scope>
</reference>
<protein>
    <submittedName>
        <fullName evidence="1">Uncharacterized protein</fullName>
    </submittedName>
</protein>
<name>A0A4C1WUC9_EUMVA</name>
<keyword evidence="2" id="KW-1185">Reference proteome</keyword>
<dbReference type="EMBL" id="BGZK01000634">
    <property type="protein sequence ID" value="GBP53819.1"/>
    <property type="molecule type" value="Genomic_DNA"/>
</dbReference>
<comment type="caution">
    <text evidence="1">The sequence shown here is derived from an EMBL/GenBank/DDBJ whole genome shotgun (WGS) entry which is preliminary data.</text>
</comment>
<gene>
    <name evidence="1" type="ORF">EVAR_42537_1</name>
</gene>
<evidence type="ECO:0000313" key="2">
    <source>
        <dbReference type="Proteomes" id="UP000299102"/>
    </source>
</evidence>
<sequence length="131" mass="15071">MSGVKRRTGTFLSAREYSASLNMTLCVEQRRRSSGLSHFNLGQFHSSFVKELFVVKMDYVKNLDVERDSKNKFNLGKTRYLQSARDSIYHRASPAITEPATRWRSAWTDKSVPRGGIKQIDLISFTKCNLF</sequence>
<evidence type="ECO:0000313" key="1">
    <source>
        <dbReference type="EMBL" id="GBP53819.1"/>
    </source>
</evidence>
<dbReference type="Proteomes" id="UP000299102">
    <property type="component" value="Unassembled WGS sequence"/>
</dbReference>
<organism evidence="1 2">
    <name type="scientific">Eumeta variegata</name>
    <name type="common">Bagworm moth</name>
    <name type="synonym">Eumeta japonica</name>
    <dbReference type="NCBI Taxonomy" id="151549"/>
    <lineage>
        <taxon>Eukaryota</taxon>
        <taxon>Metazoa</taxon>
        <taxon>Ecdysozoa</taxon>
        <taxon>Arthropoda</taxon>
        <taxon>Hexapoda</taxon>
        <taxon>Insecta</taxon>
        <taxon>Pterygota</taxon>
        <taxon>Neoptera</taxon>
        <taxon>Endopterygota</taxon>
        <taxon>Lepidoptera</taxon>
        <taxon>Glossata</taxon>
        <taxon>Ditrysia</taxon>
        <taxon>Tineoidea</taxon>
        <taxon>Psychidae</taxon>
        <taxon>Oiketicinae</taxon>
        <taxon>Eumeta</taxon>
    </lineage>
</organism>
<accession>A0A4C1WUC9</accession>
<proteinExistence type="predicted"/>
<dbReference type="AlphaFoldDB" id="A0A4C1WUC9"/>